<name>A0A0K2VEW8_LEPSM</name>
<reference evidence="1" key="1">
    <citation type="submission" date="2014-05" db="EMBL/GenBank/DDBJ databases">
        <authorList>
            <person name="Chronopoulou M."/>
        </authorList>
    </citation>
    <scope>NUCLEOTIDE SEQUENCE</scope>
    <source>
        <tissue evidence="1">Whole organism</tissue>
    </source>
</reference>
<sequence length="47" mass="5309">EGLAKQCGSILLVNFIFFFLPQFKKTILNGPNYLVRSSEGESIKTIF</sequence>
<feature type="non-terminal residue" evidence="1">
    <location>
        <position position="1"/>
    </location>
</feature>
<organism evidence="1">
    <name type="scientific">Lepeophtheirus salmonis</name>
    <name type="common">Salmon louse</name>
    <name type="synonym">Caligus salmonis</name>
    <dbReference type="NCBI Taxonomy" id="72036"/>
    <lineage>
        <taxon>Eukaryota</taxon>
        <taxon>Metazoa</taxon>
        <taxon>Ecdysozoa</taxon>
        <taxon>Arthropoda</taxon>
        <taxon>Crustacea</taxon>
        <taxon>Multicrustacea</taxon>
        <taxon>Hexanauplia</taxon>
        <taxon>Copepoda</taxon>
        <taxon>Siphonostomatoida</taxon>
        <taxon>Caligidae</taxon>
        <taxon>Lepeophtheirus</taxon>
    </lineage>
</organism>
<dbReference type="AlphaFoldDB" id="A0A0K2VEW8"/>
<accession>A0A0K2VEW8</accession>
<proteinExistence type="predicted"/>
<dbReference type="EMBL" id="HACA01031554">
    <property type="protein sequence ID" value="CDW48915.1"/>
    <property type="molecule type" value="Transcribed_RNA"/>
</dbReference>
<evidence type="ECO:0000313" key="1">
    <source>
        <dbReference type="EMBL" id="CDW48915.1"/>
    </source>
</evidence>
<protein>
    <submittedName>
        <fullName evidence="1">Uncharacterized protein</fullName>
    </submittedName>
</protein>